<dbReference type="Pfam" id="PF20720">
    <property type="entry name" value="nSTAND3"/>
    <property type="match status" value="1"/>
</dbReference>
<proteinExistence type="predicted"/>
<sequence>MYNFINMESHEFELLSKDIMEKALGIDLRTYTKGRDGGIDIRGYVGNDIIIQVKHFVHGNFSSLRNSLIKEQEKVKKLKPKRYIIVTSFCLTPQNENDIYNLFKPFMRSKEDIYDACRLDSILLDNIEIVKTHYKLWLISSDILNIISNNSSNIDISTLMYDFERKSELFVETRAYREAIKILESENLIMLSGEPGVGKTTLSKMLLAYFASQKYTLRYVSNKSVRDIKNMLLDDSKEIILLDDFLGQHYVELDMSKLEELKNLIIYISNKNNKKLILNSRITILNEALNNNQGFNNFIIDINVNKYILNVNEMNLLEKGKMLYKHIYFNRLSQEYYNEIQMDERYLKIIKHANFNPRIIEYITRKNKVKEISVDSYFEFIIKSLDNPKDIWKEEFEKFKKYDRIFMNTLYSLSNDFILEVILQESFNVRINNEENYDTTINIYNDCANRLADSLIIKVNNSIKIMNPSINDYIFHYLSENDVEVGSILKSTLYLEQLQILRKVNEICTMEFINFKILNQEFLKLKIYADGDEINYYYLYYISELNIKNDLLLESIYENLLSHKPFGHDKERNSDLTMRFFGNQGMVTYYKLDKLILDFNNLRRYYNYLNFNALKEFIPLHEHSIKQNINLMLSKDEIFKLDRLTSWEIELEIISLLNEEIDNIIVSNITDFEDEVAEENISLIKNVVSTYIDSLIQDRMMLLQNNSILCKNIHINNQMIFDEIDLVGNIYTVMSNNGVCTKEKYNFTKEDTNSYEELIKDLFDIEYIFTD</sequence>
<name>A0AA47EII2_9CLOT</name>
<evidence type="ECO:0000313" key="2">
    <source>
        <dbReference type="EMBL" id="WAG59601.1"/>
    </source>
</evidence>
<organism evidence="2 3">
    <name type="scientific">Clostridium estertheticum</name>
    <dbReference type="NCBI Taxonomy" id="238834"/>
    <lineage>
        <taxon>Bacteria</taxon>
        <taxon>Bacillati</taxon>
        <taxon>Bacillota</taxon>
        <taxon>Clostridia</taxon>
        <taxon>Eubacteriales</taxon>
        <taxon>Clostridiaceae</taxon>
        <taxon>Clostridium</taxon>
    </lineage>
</organism>
<evidence type="ECO:0000313" key="3">
    <source>
        <dbReference type="Proteomes" id="UP001164733"/>
    </source>
</evidence>
<dbReference type="RefSeq" id="WP_216124516.1">
    <property type="nucleotide sequence ID" value="NZ_CP086239.1"/>
</dbReference>
<protein>
    <recommendedName>
        <fullName evidence="1">Novel STAND NTPase 3 domain-containing protein</fullName>
    </recommendedName>
</protein>
<evidence type="ECO:0000259" key="1">
    <source>
        <dbReference type="Pfam" id="PF20720"/>
    </source>
</evidence>
<accession>A0AA47EII2</accession>
<feature type="domain" description="Novel STAND NTPase 3" evidence="1">
    <location>
        <begin position="170"/>
        <end position="329"/>
    </location>
</feature>
<dbReference type="InterPro" id="IPR049050">
    <property type="entry name" value="nSTAND3"/>
</dbReference>
<dbReference type="Proteomes" id="UP001164733">
    <property type="component" value="Chromosome"/>
</dbReference>
<gene>
    <name evidence="2" type="ORF">LL038_18495</name>
</gene>
<reference evidence="2" key="1">
    <citation type="submission" date="2021-11" db="EMBL/GenBank/DDBJ databases">
        <title>Clostridia strains as spoilage organisms.</title>
        <authorList>
            <person name="Wambui J."/>
            <person name="Stevens M.J.A."/>
            <person name="Stephan R."/>
        </authorList>
    </citation>
    <scope>NUCLEOTIDE SEQUENCE</scope>
    <source>
        <strain evidence="2">CF009</strain>
    </source>
</reference>
<dbReference type="EMBL" id="CP086239">
    <property type="protein sequence ID" value="WAG59601.1"/>
    <property type="molecule type" value="Genomic_DNA"/>
</dbReference>
<dbReference type="AlphaFoldDB" id="A0AA47EII2"/>